<feature type="transmembrane region" description="Helical" evidence="2">
    <location>
        <begin position="143"/>
        <end position="167"/>
    </location>
</feature>
<dbReference type="Proteomes" id="UP000460272">
    <property type="component" value="Unassembled WGS sequence"/>
</dbReference>
<feature type="transmembrane region" description="Helical" evidence="2">
    <location>
        <begin position="83"/>
        <end position="100"/>
    </location>
</feature>
<keyword evidence="2" id="KW-1133">Transmembrane helix</keyword>
<evidence type="ECO:0000313" key="4">
    <source>
        <dbReference type="Proteomes" id="UP000460272"/>
    </source>
</evidence>
<evidence type="ECO:0000256" key="2">
    <source>
        <dbReference type="SAM" id="Phobius"/>
    </source>
</evidence>
<sequence>MTATRPGGRRASALRTAEPRPSPTAGDREIDDTPRTSRRPDTRIDLPLVVGLAAIAFTALYLISDLVEVAQGGFSTFRLSLTYAGEAAIPLFVLGLYAVQRPRIGRLGLAGAVAYAYSYVFFTSTVVYALIARTPNYKAMTTVFGAWLTVHGLIMLAGGLAFGLAVARAGVLPCWTGIVLMAGVILVAAAAGLPNLARTVAAAVPDAAFIGMGLALLRGRLKPSGQQGHATVAHPHHAR</sequence>
<feature type="transmembrane region" description="Helical" evidence="2">
    <location>
        <begin position="107"/>
        <end position="131"/>
    </location>
</feature>
<dbReference type="AlphaFoldDB" id="A0A6P2BVI9"/>
<feature type="compositionally biased region" description="Basic and acidic residues" evidence="1">
    <location>
        <begin position="26"/>
        <end position="39"/>
    </location>
</feature>
<feature type="transmembrane region" description="Helical" evidence="2">
    <location>
        <begin position="199"/>
        <end position="217"/>
    </location>
</feature>
<feature type="transmembrane region" description="Helical" evidence="2">
    <location>
        <begin position="174"/>
        <end position="193"/>
    </location>
</feature>
<keyword evidence="4" id="KW-1185">Reference proteome</keyword>
<name>A0A6P2BVI9_9ACTN</name>
<comment type="caution">
    <text evidence="3">The sequence shown here is derived from an EMBL/GenBank/DDBJ whole genome shotgun (WGS) entry which is preliminary data.</text>
</comment>
<protein>
    <submittedName>
        <fullName evidence="3">Uncharacterized protein</fullName>
    </submittedName>
</protein>
<organism evidence="3 4">
    <name type="scientific">Trebonia kvetii</name>
    <dbReference type="NCBI Taxonomy" id="2480626"/>
    <lineage>
        <taxon>Bacteria</taxon>
        <taxon>Bacillati</taxon>
        <taxon>Actinomycetota</taxon>
        <taxon>Actinomycetes</taxon>
        <taxon>Streptosporangiales</taxon>
        <taxon>Treboniaceae</taxon>
        <taxon>Trebonia</taxon>
    </lineage>
</organism>
<gene>
    <name evidence="3" type="ORF">EAS64_20760</name>
</gene>
<feature type="region of interest" description="Disordered" evidence="1">
    <location>
        <begin position="1"/>
        <end position="39"/>
    </location>
</feature>
<proteinExistence type="predicted"/>
<keyword evidence="2" id="KW-0472">Membrane</keyword>
<evidence type="ECO:0000313" key="3">
    <source>
        <dbReference type="EMBL" id="TVZ02910.1"/>
    </source>
</evidence>
<feature type="transmembrane region" description="Helical" evidence="2">
    <location>
        <begin position="44"/>
        <end position="63"/>
    </location>
</feature>
<dbReference type="OrthoDB" id="555727at2"/>
<reference evidence="3 4" key="1">
    <citation type="submission" date="2018-11" db="EMBL/GenBank/DDBJ databases">
        <title>Trebonia kvetii gen.nov., sp.nov., a novel acidophilic actinobacterium, and proposal of the new actinobacterial family Treboniaceae fam. nov.</title>
        <authorList>
            <person name="Rapoport D."/>
            <person name="Sagova-Mareckova M."/>
            <person name="Sedlacek I."/>
            <person name="Provaznik J."/>
            <person name="Kralova S."/>
            <person name="Pavlinic D."/>
            <person name="Benes V."/>
            <person name="Kopecky J."/>
        </authorList>
    </citation>
    <scope>NUCLEOTIDE SEQUENCE [LARGE SCALE GENOMIC DNA]</scope>
    <source>
        <strain evidence="3 4">15Tr583</strain>
    </source>
</reference>
<dbReference type="EMBL" id="RPFW01000004">
    <property type="protein sequence ID" value="TVZ02910.1"/>
    <property type="molecule type" value="Genomic_DNA"/>
</dbReference>
<evidence type="ECO:0000256" key="1">
    <source>
        <dbReference type="SAM" id="MobiDB-lite"/>
    </source>
</evidence>
<dbReference type="RefSeq" id="WP_145855176.1">
    <property type="nucleotide sequence ID" value="NZ_RPFW01000004.1"/>
</dbReference>
<accession>A0A6P2BVI9</accession>
<keyword evidence="2" id="KW-0812">Transmembrane</keyword>